<proteinExistence type="predicted"/>
<accession>A0A183JRM0</accession>
<dbReference type="Proteomes" id="UP000279833">
    <property type="component" value="Unassembled WGS sequence"/>
</dbReference>
<dbReference type="InterPro" id="IPR037277">
    <property type="entry name" value="Granulin_sf"/>
</dbReference>
<dbReference type="STRING" id="6186.A0A183JRM0"/>
<keyword evidence="2" id="KW-1185">Reference proteome</keyword>
<sequence>MVNGGCIISQEDLSKSNSVPLLTKISALHVTSKNNTQSTVFTQVCPGGKAKCPDSATCCKLSSGEYACCPIPNEPGFLLSAILAYAPSQLIKWRSNQKFCSKGDKQSLISA</sequence>
<gene>
    <name evidence="1" type="ORF">SCUD_LOCUS5359</name>
</gene>
<evidence type="ECO:0000313" key="1">
    <source>
        <dbReference type="EMBL" id="VDO95078.1"/>
    </source>
</evidence>
<evidence type="ECO:0000313" key="3">
    <source>
        <dbReference type="WBParaSite" id="SCUD_0000535901-mRNA-1"/>
    </source>
</evidence>
<dbReference type="AlphaFoldDB" id="A0A183JRM0"/>
<dbReference type="EMBL" id="UZAK01008585">
    <property type="protein sequence ID" value="VDO95078.1"/>
    <property type="molecule type" value="Genomic_DNA"/>
</dbReference>
<name>A0A183JRM0_9TREM</name>
<dbReference type="WBParaSite" id="SCUD_0000535901-mRNA-1">
    <property type="protein sequence ID" value="SCUD_0000535901-mRNA-1"/>
    <property type="gene ID" value="SCUD_0000535901"/>
</dbReference>
<dbReference type="SUPFAM" id="SSF57277">
    <property type="entry name" value="Granulin repeat"/>
    <property type="match status" value="1"/>
</dbReference>
<evidence type="ECO:0000313" key="2">
    <source>
        <dbReference type="Proteomes" id="UP000279833"/>
    </source>
</evidence>
<dbReference type="Gene3D" id="2.10.25.160">
    <property type="entry name" value="Granulin"/>
    <property type="match status" value="1"/>
</dbReference>
<organism evidence="3">
    <name type="scientific">Schistosoma curassoni</name>
    <dbReference type="NCBI Taxonomy" id="6186"/>
    <lineage>
        <taxon>Eukaryota</taxon>
        <taxon>Metazoa</taxon>
        <taxon>Spiralia</taxon>
        <taxon>Lophotrochozoa</taxon>
        <taxon>Platyhelminthes</taxon>
        <taxon>Trematoda</taxon>
        <taxon>Digenea</taxon>
        <taxon>Strigeidida</taxon>
        <taxon>Schistosomatoidea</taxon>
        <taxon>Schistosomatidae</taxon>
        <taxon>Schistosoma</taxon>
    </lineage>
</organism>
<reference evidence="3" key="1">
    <citation type="submission" date="2016-06" db="UniProtKB">
        <authorList>
            <consortium name="WormBaseParasite"/>
        </authorList>
    </citation>
    <scope>IDENTIFICATION</scope>
</reference>
<reference evidence="1 2" key="2">
    <citation type="submission" date="2018-11" db="EMBL/GenBank/DDBJ databases">
        <authorList>
            <consortium name="Pathogen Informatics"/>
        </authorList>
    </citation>
    <scope>NUCLEOTIDE SEQUENCE [LARGE SCALE GENOMIC DNA]</scope>
    <source>
        <strain evidence="1">Dakar</strain>
        <strain evidence="2">Dakar, Senegal</strain>
    </source>
</reference>
<protein>
    <submittedName>
        <fullName evidence="3">GRANULINS domain-containing protein</fullName>
    </submittedName>
</protein>